<dbReference type="OrthoDB" id="4107102at2"/>
<dbReference type="Gene3D" id="2.60.120.620">
    <property type="entry name" value="q2cbj1_9rhob like domain"/>
    <property type="match status" value="1"/>
</dbReference>
<evidence type="ECO:0000313" key="2">
    <source>
        <dbReference type="Proteomes" id="UP000037288"/>
    </source>
</evidence>
<dbReference type="PATRIC" id="fig|1678637.3.peg.789"/>
<proteinExistence type="predicted"/>
<evidence type="ECO:0008006" key="3">
    <source>
        <dbReference type="Google" id="ProtNLM"/>
    </source>
</evidence>
<keyword evidence="2" id="KW-1185">Reference proteome</keyword>
<gene>
    <name evidence="1" type="ORF">AC230_03595</name>
</gene>
<protein>
    <recommendedName>
        <fullName evidence="3">Fe2OG dioxygenase domain-containing protein</fullName>
    </recommendedName>
</protein>
<dbReference type="Proteomes" id="UP000037288">
    <property type="component" value="Unassembled WGS sequence"/>
</dbReference>
<name>A0A0K9XLV0_9ACTN</name>
<sequence length="221" mass="24051">MITLTETLAVDTVDAFLTAGEVARLAEAVERHIVRTGWQPSYVGEELRELPDEVQDVLDAATRRHLPEIRRTFPAVTGVSPWQLIQFGPGEGAVRHMDGIAADPFGTPRHVARIGVTVEDAREGGEFFFETTSSEGVWDTRHDGTSAPGYAEGMRFTRIAPHDRISRDEPDTAWIHEVRGVPWTTPAGAGTGIVYGAQLIHGITPVVSGRCRKFITGLVAG</sequence>
<organism evidence="1 2">
    <name type="scientific">Streptomyces caatingaensis</name>
    <dbReference type="NCBI Taxonomy" id="1678637"/>
    <lineage>
        <taxon>Bacteria</taxon>
        <taxon>Bacillati</taxon>
        <taxon>Actinomycetota</taxon>
        <taxon>Actinomycetes</taxon>
        <taxon>Kitasatosporales</taxon>
        <taxon>Streptomycetaceae</taxon>
        <taxon>Streptomyces</taxon>
    </lineage>
</organism>
<evidence type="ECO:0000313" key="1">
    <source>
        <dbReference type="EMBL" id="KNB54223.1"/>
    </source>
</evidence>
<reference evidence="2" key="1">
    <citation type="submission" date="2015-07" db="EMBL/GenBank/DDBJ databases">
        <title>Draft genome sequence of Streptomyces sp. CMAA 1322, a bacterium isolated from Caatinga biome, from dry forest semiarid of Brazil.</title>
        <authorList>
            <person name="Santos S.N."/>
            <person name="Gacesa R."/>
            <person name="Taketani R.G."/>
            <person name="Long P.F."/>
            <person name="Melo I.S."/>
        </authorList>
    </citation>
    <scope>NUCLEOTIDE SEQUENCE [LARGE SCALE GENOMIC DNA]</scope>
    <source>
        <strain evidence="2">CMAA 1322</strain>
    </source>
</reference>
<comment type="caution">
    <text evidence="1">The sequence shown here is derived from an EMBL/GenBank/DDBJ whole genome shotgun (WGS) entry which is preliminary data.</text>
</comment>
<dbReference type="RefSeq" id="WP_157868499.1">
    <property type="nucleotide sequence ID" value="NZ_LFXA01000002.1"/>
</dbReference>
<accession>A0A0K9XLV0</accession>
<dbReference type="EMBL" id="LFXA01000002">
    <property type="protein sequence ID" value="KNB54223.1"/>
    <property type="molecule type" value="Genomic_DNA"/>
</dbReference>
<dbReference type="AlphaFoldDB" id="A0A0K9XLV0"/>